<proteinExistence type="predicted"/>
<name>A0A1C3XJA2_9BRAD</name>
<evidence type="ECO:0000313" key="2">
    <source>
        <dbReference type="Proteomes" id="UP000183174"/>
    </source>
</evidence>
<reference evidence="1 2" key="1">
    <citation type="submission" date="2016-08" db="EMBL/GenBank/DDBJ databases">
        <authorList>
            <person name="Seilhamer J.J."/>
        </authorList>
    </citation>
    <scope>NUCLEOTIDE SEQUENCE [LARGE SCALE GENOMIC DNA]</scope>
    <source>
        <strain evidence="1 2">CCBAU 10071</strain>
    </source>
</reference>
<dbReference type="Proteomes" id="UP000183174">
    <property type="component" value="Unassembled WGS sequence"/>
</dbReference>
<dbReference type="AlphaFoldDB" id="A0A1C3XJA2"/>
<protein>
    <submittedName>
        <fullName evidence="1">Uncharacterized protein</fullName>
    </submittedName>
</protein>
<organism evidence="1 2">
    <name type="scientific">Bradyrhizobium yuanmingense</name>
    <dbReference type="NCBI Taxonomy" id="108015"/>
    <lineage>
        <taxon>Bacteria</taxon>
        <taxon>Pseudomonadati</taxon>
        <taxon>Pseudomonadota</taxon>
        <taxon>Alphaproteobacteria</taxon>
        <taxon>Hyphomicrobiales</taxon>
        <taxon>Nitrobacteraceae</taxon>
        <taxon>Bradyrhizobium</taxon>
    </lineage>
</organism>
<sequence>MNFVHRPMPEGGSASNPVIIRRILDPLASDDPNLAREGIELARWFLTNVQVPRGTPGNPGVREQIQDGIDVARTRHQLPNYAKGRTPIEYSWSNFVAPACDDCNNAYSEMEGRIKPIVEALGRREALPVSAYIELLDWLDKVRIGVWLLRHQIEKYPIEITPNFHIETRIGKKDRMLAVYAFDGQSKGINLFGADSLIFNEMPSCFGLRANDTLLLNVSADFFCSKGCGLPYPDTMTLQIGGPDGGRLMLQDFKYPKIVSNPVTKLKLYKPVVWLYQPIKLPSLDPTFQGGFVGHTNTFDSRTAALTLEGNDRLGALFRQDLDGVRIYRRLSDMIEFDEVTGDDCAMQKDIAASVYDCQIRLFKAVNRRWIDRSRKNRVEKALRQLKLDNAAEMARLFRNGTLGRSRPNEDAAGK</sequence>
<dbReference type="EMBL" id="FMAE01000031">
    <property type="protein sequence ID" value="SCB52340.1"/>
    <property type="molecule type" value="Genomic_DNA"/>
</dbReference>
<accession>A0A1C3XJA2</accession>
<gene>
    <name evidence="1" type="ORF">GA0061099_10316</name>
</gene>
<evidence type="ECO:0000313" key="1">
    <source>
        <dbReference type="EMBL" id="SCB52340.1"/>
    </source>
</evidence>